<gene>
    <name evidence="2" type="ORF">OIU79_026828</name>
</gene>
<reference evidence="2" key="1">
    <citation type="submission" date="2022-11" db="EMBL/GenBank/DDBJ databases">
        <authorList>
            <person name="Hyden B.L."/>
            <person name="Feng K."/>
            <person name="Yates T."/>
            <person name="Jawdy S."/>
            <person name="Smart L.B."/>
            <person name="Muchero W."/>
        </authorList>
    </citation>
    <scope>NUCLEOTIDE SEQUENCE</scope>
    <source>
        <tissue evidence="2">Shoot tip</tissue>
    </source>
</reference>
<dbReference type="EMBL" id="JAPFFK010000007">
    <property type="protein sequence ID" value="KAJ6754070.1"/>
    <property type="molecule type" value="Genomic_DNA"/>
</dbReference>
<dbReference type="PANTHER" id="PTHR36075:SF1">
    <property type="entry name" value="OS03G0595200 PROTEIN"/>
    <property type="match status" value="1"/>
</dbReference>
<dbReference type="Proteomes" id="UP001151532">
    <property type="component" value="Chromosome 16"/>
</dbReference>
<sequence length="261" mass="29814">MIRKRFCIERFPRYVLVSTNISNLYLLQTRRVVLFAGVKELVNLCRPISSGLYRPVAIEIHDHQRLMDPSQPHTTLTIDVQQEDDEWGISLSLCCFCLLPEKVSDDLLLNFESGVLNWDLDTDGFVIPSLGIEDTYQTKPDASEVETLKSPPPKAKLDENIYLGPHGAPPSQSKQQELSSSGRKQRFKQKLKEADKKVSRIGRENKLENLRELVGGGKVTQNMAKSSPRDWLDPHCNESQFEKCPRLTKELEMENTCSWKN</sequence>
<evidence type="ECO:0000313" key="3">
    <source>
        <dbReference type="Proteomes" id="UP001151532"/>
    </source>
</evidence>
<comment type="caution">
    <text evidence="2">The sequence shown here is derived from an EMBL/GenBank/DDBJ whole genome shotgun (WGS) entry which is preliminary data.</text>
</comment>
<dbReference type="PANTHER" id="PTHR36075">
    <property type="entry name" value="BNAA10G09820D PROTEIN"/>
    <property type="match status" value="1"/>
</dbReference>
<reference evidence="2" key="2">
    <citation type="journal article" date="2023" name="Int. J. Mol. Sci.">
        <title>De Novo Assembly and Annotation of 11 Diverse Shrub Willow (Salix) Genomes Reveals Novel Gene Organization in Sex-Linked Regions.</title>
        <authorList>
            <person name="Hyden B."/>
            <person name="Feng K."/>
            <person name="Yates T.B."/>
            <person name="Jawdy S."/>
            <person name="Cereghino C."/>
            <person name="Smart L.B."/>
            <person name="Muchero W."/>
        </authorList>
    </citation>
    <scope>NUCLEOTIDE SEQUENCE</scope>
    <source>
        <tissue evidence="2">Shoot tip</tissue>
    </source>
</reference>
<protein>
    <submittedName>
        <fullName evidence="2">Uncharacterized protein</fullName>
    </submittedName>
</protein>
<dbReference type="AlphaFoldDB" id="A0A9Q0VSA7"/>
<evidence type="ECO:0000313" key="2">
    <source>
        <dbReference type="EMBL" id="KAJ6754070.1"/>
    </source>
</evidence>
<feature type="compositionally biased region" description="Polar residues" evidence="1">
    <location>
        <begin position="170"/>
        <end position="182"/>
    </location>
</feature>
<dbReference type="OrthoDB" id="631005at2759"/>
<feature type="region of interest" description="Disordered" evidence="1">
    <location>
        <begin position="138"/>
        <end position="195"/>
    </location>
</feature>
<evidence type="ECO:0000256" key="1">
    <source>
        <dbReference type="SAM" id="MobiDB-lite"/>
    </source>
</evidence>
<organism evidence="2 3">
    <name type="scientific">Salix purpurea</name>
    <name type="common">Purple osier willow</name>
    <dbReference type="NCBI Taxonomy" id="77065"/>
    <lineage>
        <taxon>Eukaryota</taxon>
        <taxon>Viridiplantae</taxon>
        <taxon>Streptophyta</taxon>
        <taxon>Embryophyta</taxon>
        <taxon>Tracheophyta</taxon>
        <taxon>Spermatophyta</taxon>
        <taxon>Magnoliopsida</taxon>
        <taxon>eudicotyledons</taxon>
        <taxon>Gunneridae</taxon>
        <taxon>Pentapetalae</taxon>
        <taxon>rosids</taxon>
        <taxon>fabids</taxon>
        <taxon>Malpighiales</taxon>
        <taxon>Salicaceae</taxon>
        <taxon>Saliceae</taxon>
        <taxon>Salix</taxon>
    </lineage>
</organism>
<name>A0A9Q0VSA7_SALPP</name>
<proteinExistence type="predicted"/>
<keyword evidence="3" id="KW-1185">Reference proteome</keyword>
<accession>A0A9Q0VSA7</accession>